<evidence type="ECO:0000256" key="2">
    <source>
        <dbReference type="ARBA" id="ARBA00023161"/>
    </source>
</evidence>
<evidence type="ECO:0000256" key="1">
    <source>
        <dbReference type="ARBA" id="ARBA00006443"/>
    </source>
</evidence>
<dbReference type="InterPro" id="IPR019354">
    <property type="entry name" value="SMG8-like"/>
</dbReference>
<dbReference type="PANTHER" id="PTHR13091:SF0">
    <property type="entry name" value="NONSENSE-MEDIATED MRNA DECAY FACTOR SMG8"/>
    <property type="match status" value="1"/>
</dbReference>
<name>A0AAD5RE11_PARTN</name>
<comment type="similarity">
    <text evidence="1 4">Belongs to the SMG8 family.</text>
</comment>
<evidence type="ECO:0000313" key="6">
    <source>
        <dbReference type="Proteomes" id="UP001196413"/>
    </source>
</evidence>
<evidence type="ECO:0000256" key="4">
    <source>
        <dbReference type="RuleBase" id="RU367133"/>
    </source>
</evidence>
<accession>A0AAD5RE11</accession>
<comment type="caution">
    <text evidence="5">The sequence shown here is derived from an EMBL/GenBank/DDBJ whole genome shotgun (WGS) entry which is preliminary data.</text>
</comment>
<dbReference type="AlphaFoldDB" id="A0AAD5RE11"/>
<proteinExistence type="inferred from homology"/>
<evidence type="ECO:0000256" key="3">
    <source>
        <dbReference type="ARBA" id="ARBA00029509"/>
    </source>
</evidence>
<dbReference type="EMBL" id="JAHQIW010007455">
    <property type="protein sequence ID" value="KAJ1374371.1"/>
    <property type="molecule type" value="Genomic_DNA"/>
</dbReference>
<keyword evidence="2 4" id="KW-0866">Nonsense-mediated mRNA decay</keyword>
<evidence type="ECO:0000313" key="5">
    <source>
        <dbReference type="EMBL" id="KAJ1374371.1"/>
    </source>
</evidence>
<dbReference type="Pfam" id="PF10220">
    <property type="entry name" value="Smg8_Smg9"/>
    <property type="match status" value="1"/>
</dbReference>
<sequence>MGSLSSNAFMKALKLETWLEEAENVLSPYMEKKVAVISLVGKDSLTRTKGEDLNDFLQMDVFPRWTDEENTMSIQVFYSLDTNAIFMILNGYNDFTHLRQTFSSNPDKNFFEKLAGSEELQIRLLHFISIFSHIIVFVESNTRFDISLSDMLSNVNKVRKNVREDVSEMLERTSKEATEWIREGRLACPRILFAFQRNIIRSELGCVKKREICEKLGHNLESQIYSILKCYKLVDQTMGDSFGYLSDGDPFVNIMQPVSVNINPLADILQIALGKETNDEGDEKFERTPSFVRFLSMHHSSVRSGMPRIYEIPKLELWIKYARAVSGIIKPDSEIVTKKLLNQYVNRQLQFMRMLNARHIKEAIARYTGTSSGFNKAKTIPDRSRNQVVFTKAEHDEKVAVAIAYLDAVWLEIVMKQ</sequence>
<dbReference type="PANTHER" id="PTHR13091">
    <property type="entry name" value="AMPLIFIED IN BREAST CANCER 2-RELATED"/>
    <property type="match status" value="1"/>
</dbReference>
<protein>
    <recommendedName>
        <fullName evidence="3 4">Nonsense-mediated mRNA decay factor SMG8</fullName>
    </recommendedName>
</protein>
<organism evidence="5 6">
    <name type="scientific">Parelaphostrongylus tenuis</name>
    <name type="common">Meningeal worm</name>
    <dbReference type="NCBI Taxonomy" id="148309"/>
    <lineage>
        <taxon>Eukaryota</taxon>
        <taxon>Metazoa</taxon>
        <taxon>Ecdysozoa</taxon>
        <taxon>Nematoda</taxon>
        <taxon>Chromadorea</taxon>
        <taxon>Rhabditida</taxon>
        <taxon>Rhabditina</taxon>
        <taxon>Rhabditomorpha</taxon>
        <taxon>Strongyloidea</taxon>
        <taxon>Metastrongylidae</taxon>
        <taxon>Parelaphostrongylus</taxon>
    </lineage>
</organism>
<keyword evidence="6" id="KW-1185">Reference proteome</keyword>
<gene>
    <name evidence="5" type="ORF">KIN20_037051</name>
</gene>
<dbReference type="Proteomes" id="UP001196413">
    <property type="component" value="Unassembled WGS sequence"/>
</dbReference>
<dbReference type="GO" id="GO:0000184">
    <property type="term" value="P:nuclear-transcribed mRNA catabolic process, nonsense-mediated decay"/>
    <property type="evidence" value="ECO:0007669"/>
    <property type="project" value="UniProtKB-UniRule"/>
</dbReference>
<comment type="function">
    <text evidence="4">Involved in nonsense-mediated decay (NMD) of mRNAs containing premature stop codons.</text>
</comment>
<reference evidence="5" key="1">
    <citation type="submission" date="2021-06" db="EMBL/GenBank/DDBJ databases">
        <title>Parelaphostrongylus tenuis whole genome reference sequence.</title>
        <authorList>
            <person name="Garwood T.J."/>
            <person name="Larsen P.A."/>
            <person name="Fountain-Jones N.M."/>
            <person name="Garbe J.R."/>
            <person name="Macchietto M.G."/>
            <person name="Kania S.A."/>
            <person name="Gerhold R.W."/>
            <person name="Richards J.E."/>
            <person name="Wolf T.M."/>
        </authorList>
    </citation>
    <scope>NUCLEOTIDE SEQUENCE</scope>
    <source>
        <strain evidence="5">MNPRO001-30</strain>
        <tissue evidence="5">Meninges</tissue>
    </source>
</reference>